<dbReference type="Proteomes" id="UP000836387">
    <property type="component" value="Unassembled WGS sequence"/>
</dbReference>
<evidence type="ECO:0000313" key="2">
    <source>
        <dbReference type="Proteomes" id="UP000836387"/>
    </source>
</evidence>
<reference evidence="1" key="2">
    <citation type="submission" date="2021-10" db="EMBL/GenBank/DDBJ databases">
        <authorList>
            <person name="Piombo E."/>
        </authorList>
    </citation>
    <scope>NUCLEOTIDE SEQUENCE</scope>
</reference>
<proteinExistence type="predicted"/>
<evidence type="ECO:0000313" key="1">
    <source>
        <dbReference type="EMBL" id="CAG9953222.1"/>
    </source>
</evidence>
<sequence>MADTKSPARVDITDASPSSDGGLDHAPTNSPENRSHKRSTWRRLVGYFWDSVDGDPRDRRYIQKLDTFLFSSICLGYFVKYLDQTNITRAYTERTTINSNQLGLYGNERNWLNSYFNIGYLIGTVPTQMVQLRYVRPSIWIPLCEVLWSIMVMAMAGAKNVETNQEFADRSRKLYVLRFFCGLFEACAFPGYAALLGGWYGPQELTKRVAIFEQTSAIASMFSGYLQAALYQGLNGHNGLAGWRWLFIFDGIISIPIAVWGFFAIPDLPHTTRAFYWKGDDKEYGIKRAENHGLVAPRKLTLRAISGVFLNWRLWVFILPYLMVAQSGSGTGYFNLYLKDAGYSVVQTNVLPTAGSAISVVAAFLAGSIVDATGARFTVSVIIQLAVLVSNILLAVWSIPEGAKMFAYFLSYVGAAAQPIIISWGQHLTAGDPILRQLLVATGNIFTYSFSTWMPLVLFPTNDAPHYKYGYQILILWGGLAIAGAYLMRVLGKQFSRKTRDIEG</sequence>
<reference evidence="1" key="1">
    <citation type="submission" date="2020-04" db="EMBL/GenBank/DDBJ databases">
        <authorList>
            <person name="Broberg M."/>
        </authorList>
    </citation>
    <scope>NUCLEOTIDE SEQUENCE</scope>
</reference>
<dbReference type="EMBL" id="CADEHS020000520">
    <property type="protein sequence ID" value="CAG9953222.1"/>
    <property type="molecule type" value="Genomic_DNA"/>
</dbReference>
<protein>
    <submittedName>
        <fullName evidence="1">Uncharacterized protein</fullName>
    </submittedName>
</protein>
<comment type="caution">
    <text evidence="1">The sequence shown here is derived from an EMBL/GenBank/DDBJ whole genome shotgun (WGS) entry which is preliminary data.</text>
</comment>
<organism evidence="1 2">
    <name type="scientific">Clonostachys rosea f. rosea IK726</name>
    <dbReference type="NCBI Taxonomy" id="1349383"/>
    <lineage>
        <taxon>Eukaryota</taxon>
        <taxon>Fungi</taxon>
        <taxon>Dikarya</taxon>
        <taxon>Ascomycota</taxon>
        <taxon>Pezizomycotina</taxon>
        <taxon>Sordariomycetes</taxon>
        <taxon>Hypocreomycetidae</taxon>
        <taxon>Hypocreales</taxon>
        <taxon>Bionectriaceae</taxon>
        <taxon>Clonostachys</taxon>
    </lineage>
</organism>
<keyword evidence="2" id="KW-1185">Reference proteome</keyword>
<gene>
    <name evidence="1" type="ORF">CRV2_00019558</name>
</gene>
<accession>A0ACA9UKB4</accession>
<name>A0ACA9UKB4_BIOOC</name>